<gene>
    <name evidence="6" type="ORF">K458DRAFT_296473</name>
</gene>
<sequence length="454" mass="49623">MHDLPRCEKEQDSLDICEASITKRTTSDSEGPASQSDEERIESIDPEDIFPEGGLRACLVVASAFLLLFPSYGLMDAIGTLQDYWLQHQLADYTASHVGWIANVFVFFGLGLQIFFGPIFDRYGPRWIAVVGSVGFLFMIFVLAEYDRFWQMLLCCSLLRGVSISLLMSAAQPAVAHWFKVRRGTAQGFASAGVAFGGLLLPLILKSTLPKYGYAWSLRILGFVFLFCPIISSLLMKTRLPPSPAEKKRSIISPSIFRSLAFSLFTLFVFGFELVCFRGIGMLPTYATMVGNFPPDTGFCLLAVCNGASGVGNVLAGPLIAKRIGEFNTMITMMDFNLLCTLGLWLPFGHTSLVALYWFAALFGFGSGGAFALTGACVGKMRKAQEYGRYYGTMYSVASFATLAGMPLSGAIAQKFGVQAMVALQGSFLVLSLTSLVLSRWALLGRRWAVKVVI</sequence>
<evidence type="ECO:0000259" key="5">
    <source>
        <dbReference type="PROSITE" id="PS50850"/>
    </source>
</evidence>
<accession>A0A6G1JBN0</accession>
<reference evidence="6" key="1">
    <citation type="journal article" date="2020" name="Stud. Mycol.">
        <title>101 Dothideomycetes genomes: a test case for predicting lifestyles and emergence of pathogens.</title>
        <authorList>
            <person name="Haridas S."/>
            <person name="Albert R."/>
            <person name="Binder M."/>
            <person name="Bloem J."/>
            <person name="Labutti K."/>
            <person name="Salamov A."/>
            <person name="Andreopoulos B."/>
            <person name="Baker S."/>
            <person name="Barry K."/>
            <person name="Bills G."/>
            <person name="Bluhm B."/>
            <person name="Cannon C."/>
            <person name="Castanera R."/>
            <person name="Culley D."/>
            <person name="Daum C."/>
            <person name="Ezra D."/>
            <person name="Gonzalez J."/>
            <person name="Henrissat B."/>
            <person name="Kuo A."/>
            <person name="Liang C."/>
            <person name="Lipzen A."/>
            <person name="Lutzoni F."/>
            <person name="Magnuson J."/>
            <person name="Mondo S."/>
            <person name="Nolan M."/>
            <person name="Ohm R."/>
            <person name="Pangilinan J."/>
            <person name="Park H.-J."/>
            <person name="Ramirez L."/>
            <person name="Alfaro M."/>
            <person name="Sun H."/>
            <person name="Tritt A."/>
            <person name="Yoshinaga Y."/>
            <person name="Zwiers L.-H."/>
            <person name="Turgeon B."/>
            <person name="Goodwin S."/>
            <person name="Spatafora J."/>
            <person name="Crous P."/>
            <person name="Grigoriev I."/>
        </authorList>
    </citation>
    <scope>NUCLEOTIDE SEQUENCE</scope>
    <source>
        <strain evidence="6">CBS 122367</strain>
    </source>
</reference>
<comment type="similarity">
    <text evidence="2">Belongs to the major facilitator superfamily. Monocarboxylate porter (TC 2.A.1.13) family.</text>
</comment>
<evidence type="ECO:0000256" key="2">
    <source>
        <dbReference type="ARBA" id="ARBA00006727"/>
    </source>
</evidence>
<evidence type="ECO:0000256" key="3">
    <source>
        <dbReference type="SAM" id="MobiDB-lite"/>
    </source>
</evidence>
<feature type="transmembrane region" description="Helical" evidence="4">
    <location>
        <begin position="327"/>
        <end position="348"/>
    </location>
</feature>
<comment type="subcellular location">
    <subcellularLocation>
        <location evidence="1">Membrane</location>
        <topology evidence="1">Multi-pass membrane protein</topology>
    </subcellularLocation>
</comment>
<feature type="transmembrane region" description="Helical" evidence="4">
    <location>
        <begin position="184"/>
        <end position="204"/>
    </location>
</feature>
<dbReference type="InterPro" id="IPR050327">
    <property type="entry name" value="Proton-linked_MCT"/>
</dbReference>
<dbReference type="Pfam" id="PF07690">
    <property type="entry name" value="MFS_1"/>
    <property type="match status" value="1"/>
</dbReference>
<feature type="transmembrane region" description="Helical" evidence="4">
    <location>
        <begin position="301"/>
        <end position="320"/>
    </location>
</feature>
<dbReference type="GO" id="GO:0022857">
    <property type="term" value="F:transmembrane transporter activity"/>
    <property type="evidence" value="ECO:0007669"/>
    <property type="project" value="InterPro"/>
</dbReference>
<feature type="transmembrane region" description="Helical" evidence="4">
    <location>
        <begin position="57"/>
        <end position="78"/>
    </location>
</feature>
<protein>
    <submittedName>
        <fullName evidence="6">MFS general substrate transporter</fullName>
    </submittedName>
</protein>
<organism evidence="6 7">
    <name type="scientific">Lentithecium fluviatile CBS 122367</name>
    <dbReference type="NCBI Taxonomy" id="1168545"/>
    <lineage>
        <taxon>Eukaryota</taxon>
        <taxon>Fungi</taxon>
        <taxon>Dikarya</taxon>
        <taxon>Ascomycota</taxon>
        <taxon>Pezizomycotina</taxon>
        <taxon>Dothideomycetes</taxon>
        <taxon>Pleosporomycetidae</taxon>
        <taxon>Pleosporales</taxon>
        <taxon>Massarineae</taxon>
        <taxon>Lentitheciaceae</taxon>
        <taxon>Lentithecium</taxon>
    </lineage>
</organism>
<keyword evidence="4" id="KW-0472">Membrane</keyword>
<evidence type="ECO:0000313" key="7">
    <source>
        <dbReference type="Proteomes" id="UP000799291"/>
    </source>
</evidence>
<feature type="domain" description="Major facilitator superfamily (MFS) profile" evidence="5">
    <location>
        <begin position="57"/>
        <end position="443"/>
    </location>
</feature>
<feature type="transmembrane region" description="Helical" evidence="4">
    <location>
        <begin position="390"/>
        <end position="412"/>
    </location>
</feature>
<feature type="transmembrane region" description="Helical" evidence="4">
    <location>
        <begin position="418"/>
        <end position="438"/>
    </location>
</feature>
<feature type="region of interest" description="Disordered" evidence="3">
    <location>
        <begin position="20"/>
        <end position="43"/>
    </location>
</feature>
<keyword evidence="7" id="KW-1185">Reference proteome</keyword>
<dbReference type="Proteomes" id="UP000799291">
    <property type="component" value="Unassembled WGS sequence"/>
</dbReference>
<dbReference type="EMBL" id="MU005575">
    <property type="protein sequence ID" value="KAF2687539.1"/>
    <property type="molecule type" value="Genomic_DNA"/>
</dbReference>
<dbReference type="PROSITE" id="PS50850">
    <property type="entry name" value="MFS"/>
    <property type="match status" value="1"/>
</dbReference>
<feature type="transmembrane region" description="Helical" evidence="4">
    <location>
        <begin position="98"/>
        <end position="120"/>
    </location>
</feature>
<dbReference type="PANTHER" id="PTHR11360">
    <property type="entry name" value="MONOCARBOXYLATE TRANSPORTER"/>
    <property type="match status" value="1"/>
</dbReference>
<feature type="transmembrane region" description="Helical" evidence="4">
    <location>
        <begin position="216"/>
        <end position="235"/>
    </location>
</feature>
<dbReference type="AlphaFoldDB" id="A0A6G1JBN0"/>
<feature type="transmembrane region" description="Helical" evidence="4">
    <location>
        <begin position="256"/>
        <end position="281"/>
    </location>
</feature>
<evidence type="ECO:0000313" key="6">
    <source>
        <dbReference type="EMBL" id="KAF2687539.1"/>
    </source>
</evidence>
<dbReference type="InterPro" id="IPR011701">
    <property type="entry name" value="MFS"/>
</dbReference>
<feature type="transmembrane region" description="Helical" evidence="4">
    <location>
        <begin position="127"/>
        <end position="144"/>
    </location>
</feature>
<name>A0A6G1JBN0_9PLEO</name>
<dbReference type="InterPro" id="IPR020846">
    <property type="entry name" value="MFS_dom"/>
</dbReference>
<dbReference type="SUPFAM" id="SSF103473">
    <property type="entry name" value="MFS general substrate transporter"/>
    <property type="match status" value="1"/>
</dbReference>
<feature type="transmembrane region" description="Helical" evidence="4">
    <location>
        <begin position="354"/>
        <end position="378"/>
    </location>
</feature>
<dbReference type="InterPro" id="IPR036259">
    <property type="entry name" value="MFS_trans_sf"/>
</dbReference>
<feature type="transmembrane region" description="Helical" evidence="4">
    <location>
        <begin position="150"/>
        <end position="172"/>
    </location>
</feature>
<proteinExistence type="inferred from homology"/>
<feature type="compositionally biased region" description="Polar residues" evidence="3">
    <location>
        <begin position="22"/>
        <end position="35"/>
    </location>
</feature>
<keyword evidence="4" id="KW-1133">Transmembrane helix</keyword>
<dbReference type="Gene3D" id="1.20.1250.20">
    <property type="entry name" value="MFS general substrate transporter like domains"/>
    <property type="match status" value="1"/>
</dbReference>
<dbReference type="OrthoDB" id="6499973at2759"/>
<evidence type="ECO:0000256" key="1">
    <source>
        <dbReference type="ARBA" id="ARBA00004141"/>
    </source>
</evidence>
<keyword evidence="4" id="KW-0812">Transmembrane</keyword>
<dbReference type="PANTHER" id="PTHR11360:SF230">
    <property type="entry name" value="MONOCARBOXYLATE TRANSPORTER, PUTATIVE (AFU_ORTHOLOGUE AFUA_2G12790)-RELATED"/>
    <property type="match status" value="1"/>
</dbReference>
<evidence type="ECO:0000256" key="4">
    <source>
        <dbReference type="SAM" id="Phobius"/>
    </source>
</evidence>
<dbReference type="GO" id="GO:0016020">
    <property type="term" value="C:membrane"/>
    <property type="evidence" value="ECO:0007669"/>
    <property type="project" value="UniProtKB-SubCell"/>
</dbReference>